<evidence type="ECO:0000256" key="2">
    <source>
        <dbReference type="ARBA" id="ARBA00022475"/>
    </source>
</evidence>
<dbReference type="Pfam" id="PF19359">
    <property type="entry name" value="DUF5936"/>
    <property type="match status" value="1"/>
</dbReference>
<feature type="domain" description="DUF5936" evidence="8">
    <location>
        <begin position="12"/>
        <end position="140"/>
    </location>
</feature>
<feature type="domain" description="Type II secretion system protein GspF" evidence="7">
    <location>
        <begin position="156"/>
        <end position="281"/>
    </location>
</feature>
<dbReference type="InterPro" id="IPR045980">
    <property type="entry name" value="DUF5936"/>
</dbReference>
<dbReference type="AlphaFoldDB" id="A0A4P6Q3B2"/>
<keyword evidence="5 6" id="KW-0472">Membrane</keyword>
<proteinExistence type="predicted"/>
<sequence>MMHPLVLALGLGGAAVVALFCWGLYLFTRRSEVAGDITAAPPKRKRESTFILNRVTELIGRPFLGAVRDLVGEERQEGIRLRIDAAGRPESLTVDRYLQRKTGEILLYSSAALLLLTRGQTALALIALCFVLLTDADLLLKTRQRQDDIQRQLPDFLDVLAVSVGAGLAFRQALARVADAMPGTLADEFRVVLRQMDLGTSRKDAFQALRQRNSNESLGKFVTAIQQSEELGAPLSHTLLNIGQDMRRQDAQYMRRKAQRLNPRVTAITAATMLPGLLLLVGGAMILGSGVDFGGVFTG</sequence>
<dbReference type="EMBL" id="CP036455">
    <property type="protein sequence ID" value="QBI53167.1"/>
    <property type="molecule type" value="Genomic_DNA"/>
</dbReference>
<evidence type="ECO:0000256" key="5">
    <source>
        <dbReference type="ARBA" id="ARBA00023136"/>
    </source>
</evidence>
<dbReference type="Proteomes" id="UP000292235">
    <property type="component" value="Chromosome"/>
</dbReference>
<evidence type="ECO:0000313" key="9">
    <source>
        <dbReference type="EMBL" id="QBI53167.1"/>
    </source>
</evidence>
<protein>
    <submittedName>
        <fullName evidence="9">Bacterial type II secretion system protein F domain protein</fullName>
    </submittedName>
</protein>
<dbReference type="GO" id="GO:0005886">
    <property type="term" value="C:plasma membrane"/>
    <property type="evidence" value="ECO:0007669"/>
    <property type="project" value="UniProtKB-SubCell"/>
</dbReference>
<name>A0A4P6Q3B2_9ACTN</name>
<keyword evidence="3 6" id="KW-0812">Transmembrane</keyword>
<evidence type="ECO:0000259" key="8">
    <source>
        <dbReference type="Pfam" id="PF19359"/>
    </source>
</evidence>
<feature type="transmembrane region" description="Helical" evidence="6">
    <location>
        <begin position="265"/>
        <end position="287"/>
    </location>
</feature>
<evidence type="ECO:0000259" key="7">
    <source>
        <dbReference type="Pfam" id="PF00482"/>
    </source>
</evidence>
<evidence type="ECO:0000256" key="4">
    <source>
        <dbReference type="ARBA" id="ARBA00022989"/>
    </source>
</evidence>
<dbReference type="KEGG" id="strr:EKD16_06850"/>
<dbReference type="InterPro" id="IPR042094">
    <property type="entry name" value="T2SS_GspF_sf"/>
</dbReference>
<organism evidence="9 10">
    <name type="scientific">Streptomonospora litoralis</name>
    <dbReference type="NCBI Taxonomy" id="2498135"/>
    <lineage>
        <taxon>Bacteria</taxon>
        <taxon>Bacillati</taxon>
        <taxon>Actinomycetota</taxon>
        <taxon>Actinomycetes</taxon>
        <taxon>Streptosporangiales</taxon>
        <taxon>Nocardiopsidaceae</taxon>
        <taxon>Streptomonospora</taxon>
    </lineage>
</organism>
<keyword evidence="2" id="KW-1003">Cell membrane</keyword>
<feature type="transmembrane region" description="Helical" evidence="6">
    <location>
        <begin position="6"/>
        <end position="27"/>
    </location>
</feature>
<dbReference type="PANTHER" id="PTHR35007">
    <property type="entry name" value="INTEGRAL MEMBRANE PROTEIN-RELATED"/>
    <property type="match status" value="1"/>
</dbReference>
<accession>A0A4P6Q3B2</accession>
<gene>
    <name evidence="9" type="ORF">EKD16_06850</name>
</gene>
<dbReference type="InterPro" id="IPR018076">
    <property type="entry name" value="T2SS_GspF_dom"/>
</dbReference>
<evidence type="ECO:0000256" key="1">
    <source>
        <dbReference type="ARBA" id="ARBA00004651"/>
    </source>
</evidence>
<evidence type="ECO:0000256" key="3">
    <source>
        <dbReference type="ARBA" id="ARBA00022692"/>
    </source>
</evidence>
<keyword evidence="4 6" id="KW-1133">Transmembrane helix</keyword>
<reference evidence="9 10" key="1">
    <citation type="submission" date="2019-02" db="EMBL/GenBank/DDBJ databases">
        <authorList>
            <person name="Khodamoradi S."/>
            <person name="Hahnke R.L."/>
            <person name="Kaempfer P."/>
            <person name="Schumann P."/>
            <person name="Rohde M."/>
            <person name="Steinert M."/>
            <person name="Luzhetskyy A."/>
            <person name="Wink J."/>
            <person name="Ruckert C."/>
        </authorList>
    </citation>
    <scope>NUCLEOTIDE SEQUENCE [LARGE SCALE GENOMIC DNA]</scope>
    <source>
        <strain evidence="9 10">M2</strain>
    </source>
</reference>
<evidence type="ECO:0000256" key="6">
    <source>
        <dbReference type="SAM" id="Phobius"/>
    </source>
</evidence>
<keyword evidence="10" id="KW-1185">Reference proteome</keyword>
<dbReference type="Gene3D" id="1.20.81.30">
    <property type="entry name" value="Type II secretion system (T2SS), domain F"/>
    <property type="match status" value="1"/>
</dbReference>
<evidence type="ECO:0000313" key="10">
    <source>
        <dbReference type="Proteomes" id="UP000292235"/>
    </source>
</evidence>
<dbReference type="Pfam" id="PF00482">
    <property type="entry name" value="T2SSF"/>
    <property type="match status" value="1"/>
</dbReference>
<comment type="subcellular location">
    <subcellularLocation>
        <location evidence="1">Cell membrane</location>
        <topology evidence="1">Multi-pass membrane protein</topology>
    </subcellularLocation>
</comment>
<dbReference type="PANTHER" id="PTHR35007:SF2">
    <property type="entry name" value="PILUS ASSEMBLE PROTEIN"/>
    <property type="match status" value="1"/>
</dbReference>